<evidence type="ECO:0000313" key="1">
    <source>
        <dbReference type="EMBL" id="GLI95607.1"/>
    </source>
</evidence>
<comment type="caution">
    <text evidence="1">The sequence shown here is derived from an EMBL/GenBank/DDBJ whole genome shotgun (WGS) entry which is preliminary data.</text>
</comment>
<evidence type="ECO:0000313" key="2">
    <source>
        <dbReference type="Proteomes" id="UP001144323"/>
    </source>
</evidence>
<sequence length="77" mass="7974">MRGPYEHAQATGCRILLNSQVQRVCFSSGLFDLALLGERRGASPYLVLATDSKPRSGGFVAARNVAIGPGANASGAP</sequence>
<proteinExistence type="predicted"/>
<keyword evidence="2" id="KW-1185">Reference proteome</keyword>
<name>A0A9W6GYT3_9HYPH</name>
<dbReference type="Proteomes" id="UP001144323">
    <property type="component" value="Unassembled WGS sequence"/>
</dbReference>
<organism evidence="1 2">
    <name type="scientific">Methylocystis echinoides</name>
    <dbReference type="NCBI Taxonomy" id="29468"/>
    <lineage>
        <taxon>Bacteria</taxon>
        <taxon>Pseudomonadati</taxon>
        <taxon>Pseudomonadota</taxon>
        <taxon>Alphaproteobacteria</taxon>
        <taxon>Hyphomicrobiales</taxon>
        <taxon>Methylocystaceae</taxon>
        <taxon>Methylocystis</taxon>
    </lineage>
</organism>
<protein>
    <submittedName>
        <fullName evidence="1">Uncharacterized protein</fullName>
    </submittedName>
</protein>
<gene>
    <name evidence="1" type="ORF">LMG27198_45990</name>
</gene>
<accession>A0A9W6GYT3</accession>
<dbReference type="EMBL" id="BSEC01000004">
    <property type="protein sequence ID" value="GLI95607.1"/>
    <property type="molecule type" value="Genomic_DNA"/>
</dbReference>
<dbReference type="AlphaFoldDB" id="A0A9W6GYT3"/>
<reference evidence="1" key="1">
    <citation type="journal article" date="2023" name="Int. J. Syst. Evol. Microbiol.">
        <title>Methylocystis iwaonis sp. nov., a type II methane-oxidizing bacterium from surface soil of a rice paddy field in Japan, and emended description of the genus Methylocystis (ex Whittenbury et al. 1970) Bowman et al. 1993.</title>
        <authorList>
            <person name="Kaise H."/>
            <person name="Sawadogo J.B."/>
            <person name="Alam M.S."/>
            <person name="Ueno C."/>
            <person name="Dianou D."/>
            <person name="Shinjo R."/>
            <person name="Asakawa S."/>
        </authorList>
    </citation>
    <scope>NUCLEOTIDE SEQUENCE</scope>
    <source>
        <strain evidence="1">LMG27198</strain>
    </source>
</reference>